<comment type="caution">
    <text evidence="2">The sequence shown here is derived from an EMBL/GenBank/DDBJ whole genome shotgun (WGS) entry which is preliminary data.</text>
</comment>
<name>A0A2W5D6B2_9CORY</name>
<evidence type="ECO:0000313" key="3">
    <source>
        <dbReference type="Proteomes" id="UP000249451"/>
    </source>
</evidence>
<proteinExistence type="predicted"/>
<protein>
    <submittedName>
        <fullName evidence="2">Uncharacterized protein</fullName>
    </submittedName>
</protein>
<sequence>MRIQNTATGTICHTSDDRAQQLIAEGHWQPADTKPKTTKTTTRKTKPKTTKATANPTGGAV</sequence>
<reference evidence="2 3" key="1">
    <citation type="submission" date="2017-11" db="EMBL/GenBank/DDBJ databases">
        <title>Infants hospitalized years apart are colonized by the same room-sourced microbial strains.</title>
        <authorList>
            <person name="Brooks B."/>
            <person name="Olm M.R."/>
            <person name="Firek B.A."/>
            <person name="Baker R."/>
            <person name="Thomas B.C."/>
            <person name="Morowitz M.J."/>
            <person name="Banfield J.F."/>
        </authorList>
    </citation>
    <scope>NUCLEOTIDE SEQUENCE [LARGE SCALE GENOMIC DNA]</scope>
    <source>
        <strain evidence="2">S2_012_000_R3_87</strain>
    </source>
</reference>
<feature type="compositionally biased region" description="Low complexity" evidence="1">
    <location>
        <begin position="50"/>
        <end position="61"/>
    </location>
</feature>
<accession>A0A2W5D6B2</accession>
<gene>
    <name evidence="2" type="ORF">DI609_01980</name>
</gene>
<feature type="region of interest" description="Disordered" evidence="1">
    <location>
        <begin position="24"/>
        <end position="61"/>
    </location>
</feature>
<evidence type="ECO:0000313" key="2">
    <source>
        <dbReference type="EMBL" id="PZP02796.1"/>
    </source>
</evidence>
<dbReference type="InterPro" id="IPR055726">
    <property type="entry name" value="DUF7302"/>
</dbReference>
<organism evidence="2 3">
    <name type="scientific">Corynebacterium urealyticum</name>
    <dbReference type="NCBI Taxonomy" id="43771"/>
    <lineage>
        <taxon>Bacteria</taxon>
        <taxon>Bacillati</taxon>
        <taxon>Actinomycetota</taxon>
        <taxon>Actinomycetes</taxon>
        <taxon>Mycobacteriales</taxon>
        <taxon>Corynebacteriaceae</taxon>
        <taxon>Corynebacterium</taxon>
    </lineage>
</organism>
<dbReference type="Proteomes" id="UP000249451">
    <property type="component" value="Unassembled WGS sequence"/>
</dbReference>
<dbReference type="AlphaFoldDB" id="A0A2W5D6B2"/>
<dbReference type="Pfam" id="PF23976">
    <property type="entry name" value="DUF7302"/>
    <property type="match status" value="1"/>
</dbReference>
<evidence type="ECO:0000256" key="1">
    <source>
        <dbReference type="SAM" id="MobiDB-lite"/>
    </source>
</evidence>
<dbReference type="EMBL" id="QFNY01000026">
    <property type="protein sequence ID" value="PZP02796.1"/>
    <property type="molecule type" value="Genomic_DNA"/>
</dbReference>